<keyword evidence="6" id="KW-1133">Transmembrane helix</keyword>
<dbReference type="InterPro" id="IPR030960">
    <property type="entry name" value="DHQS/DOIS_N"/>
</dbReference>
<feature type="domain" description="3-dehydroquinate synthase C-terminal" evidence="9">
    <location>
        <begin position="427"/>
        <end position="551"/>
    </location>
</feature>
<feature type="transmembrane region" description="Helical" evidence="6">
    <location>
        <begin position="200"/>
        <end position="221"/>
    </location>
</feature>
<comment type="cofactor">
    <cofactor evidence="1">
        <name>NAD(+)</name>
        <dbReference type="ChEBI" id="CHEBI:57540"/>
    </cofactor>
</comment>
<dbReference type="Gene3D" id="1.20.1090.10">
    <property type="entry name" value="Dehydroquinate synthase-like - alpha domain"/>
    <property type="match status" value="1"/>
</dbReference>
<keyword evidence="2" id="KW-0028">Amino-acid biosynthesis</keyword>
<keyword evidence="4" id="KW-0057">Aromatic amino acid biosynthesis</keyword>
<dbReference type="PANTHER" id="PTHR43622:SF7">
    <property type="entry name" value="3-DEHYDROQUINATE SYNTHASE, CHLOROPLASTIC"/>
    <property type="match status" value="1"/>
</dbReference>
<feature type="transmembrane region" description="Helical" evidence="6">
    <location>
        <begin position="172"/>
        <end position="194"/>
    </location>
</feature>
<evidence type="ECO:0000256" key="4">
    <source>
        <dbReference type="ARBA" id="ARBA00023141"/>
    </source>
</evidence>
<evidence type="ECO:0000259" key="7">
    <source>
        <dbReference type="Pfam" id="PF01761"/>
    </source>
</evidence>
<feature type="transmembrane region" description="Helical" evidence="6">
    <location>
        <begin position="83"/>
        <end position="116"/>
    </location>
</feature>
<dbReference type="Gene3D" id="3.40.50.1970">
    <property type="match status" value="1"/>
</dbReference>
<dbReference type="SUPFAM" id="SSF56796">
    <property type="entry name" value="Dehydroquinate synthase-like"/>
    <property type="match status" value="1"/>
</dbReference>
<evidence type="ECO:0000256" key="2">
    <source>
        <dbReference type="ARBA" id="ARBA00022605"/>
    </source>
</evidence>
<dbReference type="GO" id="GO:0009073">
    <property type="term" value="P:aromatic amino acid family biosynthetic process"/>
    <property type="evidence" value="ECO:0007669"/>
    <property type="project" value="UniProtKB-KW"/>
</dbReference>
<dbReference type="EMBL" id="FNTJ01000001">
    <property type="protein sequence ID" value="SEB46162.1"/>
    <property type="molecule type" value="Genomic_DNA"/>
</dbReference>
<evidence type="ECO:0000313" key="11">
    <source>
        <dbReference type="Proteomes" id="UP000198982"/>
    </source>
</evidence>
<evidence type="ECO:0000256" key="1">
    <source>
        <dbReference type="ARBA" id="ARBA00001911"/>
    </source>
</evidence>
<sequence length="627" mass="68134">MKRSSLPRAFSLKGTAENYWLSLLLFSTLVVASFLLFEEQIQQLLNQLGGFLPTDPVQRTSLALLLIALLALDVLLPVPSSLVALLAVAALGAIGGYLVIFIGLCLGAALGYWLGAGYFRLLSTWLGLRSWQPGQLAYRLSTLSLVCLRGVPVLAETSVLAAGMQRYPLRQFLLVTTLANAGLALAYAAIGSLLVEQHALLATILASMVLPGLFLGARSLLKPREAPARSDQAQALEGRFEVSYHYPVLFTDHVFQVDNPCLHQQLAQPRAGRTTVLVFVDEHLLLCSPQLPQQIDAYFTAHAADLHLQAAPIPVPAGELSKTPEVLQQLYAQMLEHGLDRHCYVLALGGGALLDAVGYACATFHRGMRLIRIPTTVLAQNDAGIGVKNGINAFAQKNLLGAFYPATAVINDFQWLLSLSPRDQIAGLAEAVKVAVIKDAAFFQWMEQQAQALATFEHSASRYAIRRCAELHLGHITGAGDPFERGNGRPLDYGHWAAHKLENLSRHRLRHGEAVAVGMALDALYANACGLLSDTETQRLLQLLEQLGFNLCPPELGLKDAQGRSLVLIGLEEFRQHLGGQLSIPMLNRLGHSIDVHHIDLPLMEQALLRLASFGGPDVAWSEDCAR</sequence>
<dbReference type="Pfam" id="PF09335">
    <property type="entry name" value="VTT_dom"/>
    <property type="match status" value="1"/>
</dbReference>
<dbReference type="GO" id="GO:0005886">
    <property type="term" value="C:plasma membrane"/>
    <property type="evidence" value="ECO:0007669"/>
    <property type="project" value="UniProtKB-ARBA"/>
</dbReference>
<dbReference type="InterPro" id="IPR032816">
    <property type="entry name" value="VTT_dom"/>
</dbReference>
<dbReference type="RefSeq" id="WP_092309445.1">
    <property type="nucleotide sequence ID" value="NZ_FNTJ01000001.1"/>
</dbReference>
<reference evidence="11" key="1">
    <citation type="submission" date="2016-10" db="EMBL/GenBank/DDBJ databases">
        <authorList>
            <person name="Varghese N."/>
            <person name="Submissions S."/>
        </authorList>
    </citation>
    <scope>NUCLEOTIDE SEQUENCE [LARGE SCALE GENOMIC DNA]</scope>
    <source>
        <strain evidence="11">DSM 9751</strain>
    </source>
</reference>
<dbReference type="Pfam" id="PF01761">
    <property type="entry name" value="DHQ_synthase"/>
    <property type="match status" value="1"/>
</dbReference>
<gene>
    <name evidence="10" type="ORF">SAMN05216178_0492</name>
</gene>
<keyword evidence="11" id="KW-1185">Reference proteome</keyword>
<dbReference type="GO" id="GO:0003856">
    <property type="term" value="F:3-dehydroquinate synthase activity"/>
    <property type="evidence" value="ECO:0007669"/>
    <property type="project" value="TreeGrafter"/>
</dbReference>
<feature type="transmembrane region" description="Helical" evidence="6">
    <location>
        <begin position="20"/>
        <end position="37"/>
    </location>
</feature>
<accession>A0A1H4JKK7</accession>
<dbReference type="Pfam" id="PF24621">
    <property type="entry name" value="DHQS_C"/>
    <property type="match status" value="1"/>
</dbReference>
<evidence type="ECO:0000256" key="6">
    <source>
        <dbReference type="SAM" id="Phobius"/>
    </source>
</evidence>
<keyword evidence="5" id="KW-0456">Lyase</keyword>
<feature type="transmembrane region" description="Helical" evidence="6">
    <location>
        <begin position="57"/>
        <end position="76"/>
    </location>
</feature>
<feature type="domain" description="VTT" evidence="8">
    <location>
        <begin position="78"/>
        <end position="192"/>
    </location>
</feature>
<dbReference type="AlphaFoldDB" id="A0A1H4JKK7"/>
<keyword evidence="3" id="KW-0520">NAD</keyword>
<evidence type="ECO:0000313" key="10">
    <source>
        <dbReference type="EMBL" id="SEB46162.1"/>
    </source>
</evidence>
<keyword evidence="6" id="KW-0472">Membrane</keyword>
<evidence type="ECO:0000256" key="3">
    <source>
        <dbReference type="ARBA" id="ARBA00023027"/>
    </source>
</evidence>
<dbReference type="InterPro" id="IPR050071">
    <property type="entry name" value="Dehydroquinate_synthase"/>
</dbReference>
<keyword evidence="6" id="KW-0812">Transmembrane</keyword>
<dbReference type="NCBIfam" id="NF004852">
    <property type="entry name" value="PRK06203.1"/>
    <property type="match status" value="1"/>
</dbReference>
<evidence type="ECO:0000259" key="9">
    <source>
        <dbReference type="Pfam" id="PF24621"/>
    </source>
</evidence>
<dbReference type="Proteomes" id="UP000198982">
    <property type="component" value="Unassembled WGS sequence"/>
</dbReference>
<protein>
    <submittedName>
        <fullName evidence="10">3-dehydroquinate synthase</fullName>
    </submittedName>
</protein>
<name>A0A1H4JKK7_9PSED</name>
<evidence type="ECO:0000259" key="8">
    <source>
        <dbReference type="Pfam" id="PF09335"/>
    </source>
</evidence>
<feature type="domain" description="3-dehydroquinate synthase N-terminal" evidence="7">
    <location>
        <begin position="314"/>
        <end position="423"/>
    </location>
</feature>
<proteinExistence type="predicted"/>
<dbReference type="InterPro" id="IPR056179">
    <property type="entry name" value="DHQS_C"/>
</dbReference>
<dbReference type="PANTHER" id="PTHR43622">
    <property type="entry name" value="3-DEHYDROQUINATE SYNTHASE"/>
    <property type="match status" value="1"/>
</dbReference>
<evidence type="ECO:0000256" key="5">
    <source>
        <dbReference type="ARBA" id="ARBA00023239"/>
    </source>
</evidence>
<dbReference type="GO" id="GO:0008652">
    <property type="term" value="P:amino acid biosynthetic process"/>
    <property type="evidence" value="ECO:0007669"/>
    <property type="project" value="UniProtKB-KW"/>
</dbReference>
<organism evidence="10 11">
    <name type="scientific">Pseudomonas saponiphila</name>
    <dbReference type="NCBI Taxonomy" id="556534"/>
    <lineage>
        <taxon>Bacteria</taxon>
        <taxon>Pseudomonadati</taxon>
        <taxon>Pseudomonadota</taxon>
        <taxon>Gammaproteobacteria</taxon>
        <taxon>Pseudomonadales</taxon>
        <taxon>Pseudomonadaceae</taxon>
        <taxon>Pseudomonas</taxon>
    </lineage>
</organism>